<dbReference type="EMBL" id="SMLH01000010">
    <property type="protein sequence ID" value="TDE27573.1"/>
    <property type="molecule type" value="Genomic_DNA"/>
</dbReference>
<dbReference type="InterPro" id="IPR024445">
    <property type="entry name" value="Tnp_ISXO2-like"/>
</dbReference>
<sequence>MYLKEVTIFTDKWRCYSPLKKDFFNLKQVDWDDGKNFKELHIHIMNIKGWLRGIHHHCSKEHMQDYLKEYHFRYNRRLNMETISEVLIRKMVNYKVISVKSTTNKYD</sequence>
<dbReference type="Pfam" id="PF12762">
    <property type="entry name" value="DDE_Tnp_IS1595"/>
    <property type="match status" value="1"/>
</dbReference>
<reference evidence="2 3" key="1">
    <citation type="submission" date="2019-03" db="EMBL/GenBank/DDBJ databases">
        <title>Novel species of Flavobacterium.</title>
        <authorList>
            <person name="Liu Q."/>
            <person name="Xin Y.-H."/>
        </authorList>
    </citation>
    <scope>NUCLEOTIDE SEQUENCE [LARGE SCALE GENOMIC DNA]</scope>
    <source>
        <strain evidence="2 3">LB2P22</strain>
    </source>
</reference>
<evidence type="ECO:0000313" key="3">
    <source>
        <dbReference type="Proteomes" id="UP000294685"/>
    </source>
</evidence>
<comment type="caution">
    <text evidence="2">The sequence shown here is derived from an EMBL/GenBank/DDBJ whole genome shotgun (WGS) entry which is preliminary data.</text>
</comment>
<protein>
    <recommendedName>
        <fullName evidence="1">ISXO2-like transposase domain-containing protein</fullName>
    </recommendedName>
</protein>
<name>A0ABY2DNJ2_9FLAO</name>
<evidence type="ECO:0000313" key="2">
    <source>
        <dbReference type="EMBL" id="TDE27573.1"/>
    </source>
</evidence>
<gene>
    <name evidence="2" type="ORF">E0I61_14040</name>
</gene>
<proteinExistence type="predicted"/>
<keyword evidence="3" id="KW-1185">Reference proteome</keyword>
<feature type="domain" description="ISXO2-like transposase" evidence="1">
    <location>
        <begin position="5"/>
        <end position="75"/>
    </location>
</feature>
<organism evidence="2 3">
    <name type="scientific">Flavobacterium ranwuense</name>
    <dbReference type="NCBI Taxonomy" id="2541725"/>
    <lineage>
        <taxon>Bacteria</taxon>
        <taxon>Pseudomonadati</taxon>
        <taxon>Bacteroidota</taxon>
        <taxon>Flavobacteriia</taxon>
        <taxon>Flavobacteriales</taxon>
        <taxon>Flavobacteriaceae</taxon>
        <taxon>Flavobacterium</taxon>
    </lineage>
</organism>
<dbReference type="Proteomes" id="UP000294685">
    <property type="component" value="Unassembled WGS sequence"/>
</dbReference>
<evidence type="ECO:0000259" key="1">
    <source>
        <dbReference type="Pfam" id="PF12762"/>
    </source>
</evidence>
<accession>A0ABY2DNJ2</accession>